<evidence type="ECO:0000256" key="3">
    <source>
        <dbReference type="ARBA" id="ARBA00023004"/>
    </source>
</evidence>
<dbReference type="InterPro" id="IPR036396">
    <property type="entry name" value="Cyt_P450_sf"/>
</dbReference>
<dbReference type="InterPro" id="IPR050182">
    <property type="entry name" value="Cytochrome_P450_fam2"/>
</dbReference>
<evidence type="ECO:0000256" key="1">
    <source>
        <dbReference type="ARBA" id="ARBA00010617"/>
    </source>
</evidence>
<evidence type="ECO:0000313" key="6">
    <source>
        <dbReference type="Proteomes" id="UP000830375"/>
    </source>
</evidence>
<gene>
    <name evidence="5" type="ORF">H4Q32_023809</name>
</gene>
<keyword evidence="4" id="KW-1133">Transmembrane helix</keyword>
<keyword evidence="4" id="KW-0812">Transmembrane</keyword>
<dbReference type="Proteomes" id="UP000830375">
    <property type="component" value="Unassembled WGS sequence"/>
</dbReference>
<organism evidence="5 6">
    <name type="scientific">Labeo rohita</name>
    <name type="common">Indian major carp</name>
    <name type="synonym">Cyprinus rohita</name>
    <dbReference type="NCBI Taxonomy" id="84645"/>
    <lineage>
        <taxon>Eukaryota</taxon>
        <taxon>Metazoa</taxon>
        <taxon>Chordata</taxon>
        <taxon>Craniata</taxon>
        <taxon>Vertebrata</taxon>
        <taxon>Euteleostomi</taxon>
        <taxon>Actinopterygii</taxon>
        <taxon>Neopterygii</taxon>
        <taxon>Teleostei</taxon>
        <taxon>Ostariophysi</taxon>
        <taxon>Cypriniformes</taxon>
        <taxon>Cyprinidae</taxon>
        <taxon>Labeoninae</taxon>
        <taxon>Labeonini</taxon>
        <taxon>Labeo</taxon>
    </lineage>
</organism>
<name>A0ABQ8L3V6_LABRO</name>
<keyword evidence="6" id="KW-1185">Reference proteome</keyword>
<feature type="transmembrane region" description="Helical" evidence="4">
    <location>
        <begin position="119"/>
        <end position="144"/>
    </location>
</feature>
<protein>
    <submittedName>
        <fullName evidence="5">Cytochrome P450 2K4</fullName>
    </submittedName>
</protein>
<keyword evidence="4" id="KW-0472">Membrane</keyword>
<sequence>MLCKFVLQLSKKYGSVFTVHFGPKKAVVLAGYKTGMVERSNQNIRILGSSVIQIYNMCPFLGPWLKTWRTLMENMDSNKREIKKLVKVLQKTLNPLESRGFIDTFLIQKESIQVNDFQYISISFVHFAIYILALLGPCFTCLTVGMKEFNNRQTVYKLNIFVGVVFVNGESWKELRWFALTKEETCHLQEEFEKFDGRFEGL</sequence>
<evidence type="ECO:0000313" key="5">
    <source>
        <dbReference type="EMBL" id="KAI2645398.1"/>
    </source>
</evidence>
<accession>A0ABQ8L3V6</accession>
<comment type="caution">
    <text evidence="5">The sequence shown here is derived from an EMBL/GenBank/DDBJ whole genome shotgun (WGS) entry which is preliminary data.</text>
</comment>
<comment type="similarity">
    <text evidence="1">Belongs to the cytochrome P450 family.</text>
</comment>
<keyword evidence="2" id="KW-0479">Metal-binding</keyword>
<proteinExistence type="inferred from homology"/>
<dbReference type="EMBL" id="JACTAM010002259">
    <property type="protein sequence ID" value="KAI2645398.1"/>
    <property type="molecule type" value="Genomic_DNA"/>
</dbReference>
<dbReference type="PANTHER" id="PTHR24300:SF375">
    <property type="entry name" value="CYTOCHROME P450 FAMILY"/>
    <property type="match status" value="1"/>
</dbReference>
<dbReference type="SUPFAM" id="SSF48264">
    <property type="entry name" value="Cytochrome P450"/>
    <property type="match status" value="1"/>
</dbReference>
<dbReference type="PANTHER" id="PTHR24300">
    <property type="entry name" value="CYTOCHROME P450 508A4-RELATED"/>
    <property type="match status" value="1"/>
</dbReference>
<evidence type="ECO:0000256" key="2">
    <source>
        <dbReference type="ARBA" id="ARBA00022723"/>
    </source>
</evidence>
<evidence type="ECO:0000256" key="4">
    <source>
        <dbReference type="SAM" id="Phobius"/>
    </source>
</evidence>
<reference evidence="5 6" key="1">
    <citation type="submission" date="2022-01" db="EMBL/GenBank/DDBJ databases">
        <title>A high-quality chromosome-level genome assembly of rohu carp, Labeo rohita.</title>
        <authorList>
            <person name="Arick M.A. II"/>
            <person name="Hsu C.-Y."/>
            <person name="Magbanua Z."/>
            <person name="Pechanova O."/>
            <person name="Grover C."/>
            <person name="Miller E."/>
            <person name="Thrash A."/>
            <person name="Ezzel L."/>
            <person name="Alam S."/>
            <person name="Benzie J."/>
            <person name="Hamilton M."/>
            <person name="Karsi A."/>
            <person name="Lawrence M.L."/>
            <person name="Peterson D.G."/>
        </authorList>
    </citation>
    <scope>NUCLEOTIDE SEQUENCE [LARGE SCALE GENOMIC DNA]</scope>
    <source>
        <strain evidence="6">BAU-BD-2019</strain>
        <tissue evidence="5">Blood</tissue>
    </source>
</reference>
<keyword evidence="3" id="KW-0408">Iron</keyword>